<dbReference type="PANTHER" id="PTHR46541">
    <property type="entry name" value="ZINC FINGER PROTEIN AEBP2"/>
    <property type="match status" value="1"/>
</dbReference>
<keyword evidence="10" id="KW-0539">Nucleus</keyword>
<keyword evidence="5 12" id="KW-0863">Zinc-finger</keyword>
<dbReference type="InterPro" id="IPR059034">
    <property type="entry name" value="SH3_AEBP2_C"/>
</dbReference>
<dbReference type="GO" id="GO:0006325">
    <property type="term" value="P:chromatin organization"/>
    <property type="evidence" value="ECO:0007669"/>
    <property type="project" value="UniProtKB-KW"/>
</dbReference>
<comment type="subcellular location">
    <subcellularLocation>
        <location evidence="1">Nucleus</location>
    </subcellularLocation>
</comment>
<accession>A0A7J7KIH0</accession>
<keyword evidence="4" id="KW-0677">Repeat</keyword>
<evidence type="ECO:0000256" key="4">
    <source>
        <dbReference type="ARBA" id="ARBA00022737"/>
    </source>
</evidence>
<feature type="compositionally biased region" description="Low complexity" evidence="13">
    <location>
        <begin position="226"/>
        <end position="243"/>
    </location>
</feature>
<comment type="caution">
    <text evidence="15">The sequence shown here is derived from an EMBL/GenBank/DDBJ whole genome shotgun (WGS) entry which is preliminary data.</text>
</comment>
<feature type="region of interest" description="Disordered" evidence="13">
    <location>
        <begin position="133"/>
        <end position="177"/>
    </location>
</feature>
<evidence type="ECO:0000313" key="15">
    <source>
        <dbReference type="EMBL" id="KAF6037266.1"/>
    </source>
</evidence>
<dbReference type="EMBL" id="VXIV02000596">
    <property type="protein sequence ID" value="KAF6037266.1"/>
    <property type="molecule type" value="Genomic_DNA"/>
</dbReference>
<feature type="region of interest" description="Disordered" evidence="13">
    <location>
        <begin position="226"/>
        <end position="490"/>
    </location>
</feature>
<keyword evidence="2" id="KW-0678">Repressor</keyword>
<keyword evidence="6" id="KW-0862">Zinc</keyword>
<evidence type="ECO:0000313" key="16">
    <source>
        <dbReference type="Proteomes" id="UP000593567"/>
    </source>
</evidence>
<evidence type="ECO:0000256" key="2">
    <source>
        <dbReference type="ARBA" id="ARBA00022491"/>
    </source>
</evidence>
<keyword evidence="16" id="KW-1185">Reference proteome</keyword>
<evidence type="ECO:0000256" key="11">
    <source>
        <dbReference type="ARBA" id="ARBA00037930"/>
    </source>
</evidence>
<evidence type="ECO:0000256" key="9">
    <source>
        <dbReference type="ARBA" id="ARBA00023163"/>
    </source>
</evidence>
<dbReference type="AlphaFoldDB" id="A0A7J7KIH0"/>
<feature type="domain" description="C2H2-type" evidence="14">
    <location>
        <begin position="560"/>
        <end position="589"/>
    </location>
</feature>
<protein>
    <submittedName>
        <fullName evidence="15">AEBP2</fullName>
    </submittedName>
</protein>
<evidence type="ECO:0000256" key="7">
    <source>
        <dbReference type="ARBA" id="ARBA00022853"/>
    </source>
</evidence>
<evidence type="ECO:0000259" key="14">
    <source>
        <dbReference type="PROSITE" id="PS50157"/>
    </source>
</evidence>
<feature type="compositionally biased region" description="Polar residues" evidence="13">
    <location>
        <begin position="466"/>
        <end position="479"/>
    </location>
</feature>
<keyword evidence="8" id="KW-0805">Transcription regulation</keyword>
<evidence type="ECO:0000256" key="3">
    <source>
        <dbReference type="ARBA" id="ARBA00022723"/>
    </source>
</evidence>
<gene>
    <name evidence="15" type="ORF">EB796_004428</name>
</gene>
<dbReference type="OrthoDB" id="9984614at2759"/>
<dbReference type="SUPFAM" id="SSF57667">
    <property type="entry name" value="beta-beta-alpha zinc fingers"/>
    <property type="match status" value="1"/>
</dbReference>
<keyword evidence="7" id="KW-0156">Chromatin regulator</keyword>
<dbReference type="PROSITE" id="PS50157">
    <property type="entry name" value="ZINC_FINGER_C2H2_2"/>
    <property type="match status" value="1"/>
</dbReference>
<evidence type="ECO:0000256" key="1">
    <source>
        <dbReference type="ARBA" id="ARBA00004123"/>
    </source>
</evidence>
<evidence type="ECO:0000256" key="8">
    <source>
        <dbReference type="ARBA" id="ARBA00023015"/>
    </source>
</evidence>
<comment type="similarity">
    <text evidence="11">Belongs to the AEBP2/jing C2H2-type zinc-finger family.</text>
</comment>
<dbReference type="Pfam" id="PF26014">
    <property type="entry name" value="SH3_AEBP2_C"/>
    <property type="match status" value="1"/>
</dbReference>
<feature type="compositionally biased region" description="Basic residues" evidence="13">
    <location>
        <begin position="415"/>
        <end position="425"/>
    </location>
</feature>
<sequence>MAMFTVHVNVDLEVDFEFEVEAQLYVYVIYYNYNCIHYTSFCYLVILHCRYSVQRPCPNMAYTSKLRASTRHQVAVVKPVRRGLRKRQPSMRYAEKEYQMVPDEVANYISDRDGETDEEISFSFRNIPSSQSYNCKPKTEGRRATLRQSSIDSSGRLSVLSDESYDSGVGSKSDDDLACITNSPEKLTSKKPITIEVRSPESSGVIELIDTGDDCFIGYFKPQGSLSATPTTPTTSATSATSATGGGSSCKVSIQTNSSGRLRRSVSASVSEDSCDSAFHGQKDSSRPSIDLTVLKPKTDTKSKLQTTRKLTHKRKPSKTDLLSSSRAGARSKRDRTVALRRSNRNVLSNREVRSKQPPPAASSPPSRRTRSRVSTNEPQSPKAKPSPGKSALRRIQHHNRSPERPSESFSSASRHCRTRSHVKSLRNELLTTSPSKPSLRSLNFSTPTKTSADSGLKERKDSADGSISSLKDSDTNGMLNGDRKQDPPVKSACQWRFCKAVVSPADLADHIERLHVASQRRNSKAYKCFWEGCKVYGSVAKSIIWLEGHVKKHLGPRPHHCFFPHCSASFSSQELLQRHVSSHIDQTPPIKAAKKCVAAGRKMEKKSMRRLRGTEKCIPKRADYFTSSILEAIKWEYKMLNEKWPHILTEEKNAFRVRGQIVAMSTNEEKPSEKMVQLHWLPEVLGLPDSWHRLTDPVAASLSKTVKISTIPRSTMLDLYHY</sequence>
<reference evidence="15" key="1">
    <citation type="submission" date="2020-06" db="EMBL/GenBank/DDBJ databases">
        <title>Draft genome of Bugula neritina, a colonial animal packing powerful symbionts and potential medicines.</title>
        <authorList>
            <person name="Rayko M."/>
        </authorList>
    </citation>
    <scope>NUCLEOTIDE SEQUENCE [LARGE SCALE GENOMIC DNA]</scope>
    <source>
        <strain evidence="15">Kwan_BN1</strain>
    </source>
</reference>
<evidence type="ECO:0000256" key="12">
    <source>
        <dbReference type="PROSITE-ProRule" id="PRU00042"/>
    </source>
</evidence>
<evidence type="ECO:0000256" key="13">
    <source>
        <dbReference type="SAM" id="MobiDB-lite"/>
    </source>
</evidence>
<dbReference type="Gene3D" id="3.30.160.60">
    <property type="entry name" value="Classic Zinc Finger"/>
    <property type="match status" value="1"/>
</dbReference>
<dbReference type="InterPro" id="IPR013087">
    <property type="entry name" value="Znf_C2H2_type"/>
</dbReference>
<dbReference type="InterPro" id="IPR052130">
    <property type="entry name" value="AEBP2/jing_C2H2-ZnF"/>
</dbReference>
<dbReference type="GO" id="GO:0008270">
    <property type="term" value="F:zinc ion binding"/>
    <property type="evidence" value="ECO:0007669"/>
    <property type="project" value="UniProtKB-KW"/>
</dbReference>
<proteinExistence type="inferred from homology"/>
<dbReference type="GO" id="GO:0006357">
    <property type="term" value="P:regulation of transcription by RNA polymerase II"/>
    <property type="evidence" value="ECO:0007669"/>
    <property type="project" value="TreeGrafter"/>
</dbReference>
<keyword evidence="3" id="KW-0479">Metal-binding</keyword>
<feature type="compositionally biased region" description="Polar residues" evidence="13">
    <location>
        <begin position="250"/>
        <end position="272"/>
    </location>
</feature>
<dbReference type="SMART" id="SM00355">
    <property type="entry name" value="ZnF_C2H2"/>
    <property type="match status" value="3"/>
</dbReference>
<evidence type="ECO:0000256" key="10">
    <source>
        <dbReference type="ARBA" id="ARBA00023242"/>
    </source>
</evidence>
<dbReference type="Proteomes" id="UP000593567">
    <property type="component" value="Unassembled WGS sequence"/>
</dbReference>
<dbReference type="PROSITE" id="PS00028">
    <property type="entry name" value="ZINC_FINGER_C2H2_1"/>
    <property type="match status" value="1"/>
</dbReference>
<name>A0A7J7KIH0_BUGNE</name>
<dbReference type="GO" id="GO:0035098">
    <property type="term" value="C:ESC/E(Z) complex"/>
    <property type="evidence" value="ECO:0007669"/>
    <property type="project" value="TreeGrafter"/>
</dbReference>
<dbReference type="PANTHER" id="PTHR46541:SF1">
    <property type="entry name" value="ZINC FINGER PROTEIN AEBP2"/>
    <property type="match status" value="1"/>
</dbReference>
<feature type="compositionally biased region" description="Polar residues" evidence="13">
    <location>
        <begin position="430"/>
        <end position="454"/>
    </location>
</feature>
<evidence type="ECO:0000256" key="5">
    <source>
        <dbReference type="ARBA" id="ARBA00022771"/>
    </source>
</evidence>
<organism evidence="15 16">
    <name type="scientific">Bugula neritina</name>
    <name type="common">Brown bryozoan</name>
    <name type="synonym">Sertularia neritina</name>
    <dbReference type="NCBI Taxonomy" id="10212"/>
    <lineage>
        <taxon>Eukaryota</taxon>
        <taxon>Metazoa</taxon>
        <taxon>Spiralia</taxon>
        <taxon>Lophotrochozoa</taxon>
        <taxon>Bryozoa</taxon>
        <taxon>Gymnolaemata</taxon>
        <taxon>Cheilostomatida</taxon>
        <taxon>Flustrina</taxon>
        <taxon>Buguloidea</taxon>
        <taxon>Bugulidae</taxon>
        <taxon>Bugula</taxon>
    </lineage>
</organism>
<keyword evidence="9" id="KW-0804">Transcription</keyword>
<evidence type="ECO:0000256" key="6">
    <source>
        <dbReference type="ARBA" id="ARBA00022833"/>
    </source>
</evidence>
<feature type="compositionally biased region" description="Polar residues" evidence="13">
    <location>
        <begin position="146"/>
        <end position="156"/>
    </location>
</feature>
<dbReference type="InterPro" id="IPR036236">
    <property type="entry name" value="Znf_C2H2_sf"/>
</dbReference>